<dbReference type="AlphaFoldDB" id="A0A0H5BX02"/>
<feature type="domain" description="POTRA" evidence="8">
    <location>
        <begin position="266"/>
        <end position="346"/>
    </location>
</feature>
<dbReference type="Gene3D" id="3.10.20.310">
    <property type="entry name" value="membrane protein fhac"/>
    <property type="match status" value="5"/>
</dbReference>
<dbReference type="Pfam" id="PF01103">
    <property type="entry name" value="Omp85"/>
    <property type="match status" value="1"/>
</dbReference>
<keyword evidence="5" id="KW-0472">Membrane</keyword>
<dbReference type="EMBL" id="LN774881">
    <property type="protein sequence ID" value="CEN32290.1"/>
    <property type="molecule type" value="Genomic_DNA"/>
</dbReference>
<keyword evidence="6" id="KW-0998">Cell outer membrane</keyword>
<organism evidence="9 10">
    <name type="scientific">Candidatus Westeberhardia cardiocondylae</name>
    <dbReference type="NCBI Taxonomy" id="1594731"/>
    <lineage>
        <taxon>Bacteria</taxon>
        <taxon>Pseudomonadati</taxon>
        <taxon>Pseudomonadota</taxon>
        <taxon>Gammaproteobacteria</taxon>
        <taxon>Enterobacterales</taxon>
        <taxon>Enterobacteriaceae</taxon>
        <taxon>ant endosymbionts</taxon>
        <taxon>Candidatus Westeberhardia</taxon>
    </lineage>
</organism>
<evidence type="ECO:0000256" key="5">
    <source>
        <dbReference type="ARBA" id="ARBA00023136"/>
    </source>
</evidence>
<dbReference type="InterPro" id="IPR000184">
    <property type="entry name" value="Bac_surfAg_D15"/>
</dbReference>
<dbReference type="PROSITE" id="PS51779">
    <property type="entry name" value="POTRA"/>
    <property type="match status" value="4"/>
</dbReference>
<comment type="subcellular location">
    <subcellularLocation>
        <location evidence="1">Membrane</location>
    </subcellularLocation>
</comment>
<evidence type="ECO:0000256" key="4">
    <source>
        <dbReference type="ARBA" id="ARBA00022737"/>
    </source>
</evidence>
<dbReference type="InterPro" id="IPR010827">
    <property type="entry name" value="BamA/TamA_POTRA"/>
</dbReference>
<reference evidence="10" key="1">
    <citation type="submission" date="2015-01" db="EMBL/GenBank/DDBJ databases">
        <authorList>
            <person name="Manzano-Marin A."/>
            <person name="Manzano-Marin A."/>
        </authorList>
    </citation>
    <scope>NUCLEOTIDE SEQUENCE [LARGE SCALE GENOMIC DNA]</scope>
    <source>
        <strain evidence="10">obscurior</strain>
    </source>
</reference>
<keyword evidence="4" id="KW-0677">Repeat</keyword>
<evidence type="ECO:0000259" key="8">
    <source>
        <dbReference type="PROSITE" id="PS51779"/>
    </source>
</evidence>
<dbReference type="STRING" id="1594731.WEOB_359"/>
<evidence type="ECO:0000313" key="10">
    <source>
        <dbReference type="Proteomes" id="UP000242753"/>
    </source>
</evidence>
<name>A0A0H5BX02_9ENTR</name>
<evidence type="ECO:0000256" key="7">
    <source>
        <dbReference type="NCBIfam" id="TIGR03303"/>
    </source>
</evidence>
<proteinExistence type="predicted"/>
<evidence type="ECO:0000256" key="6">
    <source>
        <dbReference type="ARBA" id="ARBA00023237"/>
    </source>
</evidence>
<feature type="domain" description="POTRA" evidence="8">
    <location>
        <begin position="24"/>
        <end position="91"/>
    </location>
</feature>
<sequence>MKKKILIIFFFFFNIINAYAYNEFKIQNIHFVGLQNIPEGEVLLNIPVRIGDIINKENIANTIHMLFSTKYFENIYISYKKNTLFIYVKEKPIITNIFFFGNEKIKQDTLKKIFHIYNLKSGKFLDKKLIFYVKKHVENLYLSIGKYNTIITPIIIPIANNHVYIKLKIKEGEYTKVKSFRLIGNKSFNNKELTKKIQINENFLNWKEKKLKIYQQKKLINYLKLLQNFYLSRGYANFKINSTNIQLTKNKKYAYIKINISEGKKYKISKINLQGDIISHYKYKKINKLIQTILIKPYDLTQLTNIKNKIKKLLSSYGYIYPNIIIQMKENNDNNTIDLHIYIDPNTQFYVQKIFFEGNNTIKDNIIRREINQIEGTYINMELINQGKKKLINLEYFENINVKIQHIPNSLNKINILYKMKEKNTGSFNAGIGFNQENKLNFQFNVKKNNWLKIGNSISLESNKSNNQFYNKFSIISPYYTNNKINFSNNILYKNFNIHKIINKSNYNLLQYGTNIICNIPVKNYKSLFNIKLEYIHNSVNNITSHISEYHSINSKINQKKIANKKINNINLSAEDIFLNLHWNFNNINKNIFPTTGSNTDLMGKITLPISHNNYYKIIFKSNYFIPIIKNINWIFFGKTYFGYSNSKNRQKIPFYDHFCLKEFNKIRGFYLENIVPINKCNKYNKNKFKNLKYNTKKPIFGGDSIFIINNEITIPITSLIKKKYQNLIRTSLFIDIGTIWNNNWKKNKKYLKNTFYNEKFQNIRISSGINFQLISPLGPLIFSYGYPIKFCKGDKIEKFQFNVGKSW</sequence>
<dbReference type="PIRSF" id="PIRSF006076">
    <property type="entry name" value="OM_assembly_OMP85"/>
    <property type="match status" value="1"/>
</dbReference>
<evidence type="ECO:0000313" key="9">
    <source>
        <dbReference type="EMBL" id="CEN32290.1"/>
    </source>
</evidence>
<dbReference type="Pfam" id="PF07244">
    <property type="entry name" value="POTRA"/>
    <property type="match status" value="4"/>
</dbReference>
<dbReference type="PATRIC" id="fig|1594731.3.peg.338"/>
<evidence type="ECO:0000256" key="1">
    <source>
        <dbReference type="ARBA" id="ARBA00004370"/>
    </source>
</evidence>
<dbReference type="InterPro" id="IPR023707">
    <property type="entry name" value="OM_assembly_BamA"/>
</dbReference>
<dbReference type="GO" id="GO:0009279">
    <property type="term" value="C:cell outer membrane"/>
    <property type="evidence" value="ECO:0007669"/>
    <property type="project" value="UniProtKB-UniRule"/>
</dbReference>
<protein>
    <recommendedName>
        <fullName evidence="7">Outer membrane protein assembly factor BamA</fullName>
    </recommendedName>
</protein>
<dbReference type="RefSeq" id="WP_281263832.1">
    <property type="nucleotide sequence ID" value="NZ_LN774881.1"/>
</dbReference>
<keyword evidence="10" id="KW-1185">Reference proteome</keyword>
<evidence type="ECO:0000256" key="3">
    <source>
        <dbReference type="ARBA" id="ARBA00022692"/>
    </source>
</evidence>
<dbReference type="NCBIfam" id="TIGR03303">
    <property type="entry name" value="OM_YaeT"/>
    <property type="match status" value="1"/>
</dbReference>
<evidence type="ECO:0000256" key="2">
    <source>
        <dbReference type="ARBA" id="ARBA00022452"/>
    </source>
</evidence>
<dbReference type="InterPro" id="IPR034746">
    <property type="entry name" value="POTRA"/>
</dbReference>
<dbReference type="GO" id="GO:0071709">
    <property type="term" value="P:membrane assembly"/>
    <property type="evidence" value="ECO:0007669"/>
    <property type="project" value="InterPro"/>
</dbReference>
<dbReference type="Proteomes" id="UP000242753">
    <property type="component" value="Chromosome I"/>
</dbReference>
<accession>A0A0H5BX02</accession>
<keyword evidence="3" id="KW-0812">Transmembrane</keyword>
<dbReference type="KEGG" id="wca:WEOB_359"/>
<dbReference type="Gene3D" id="2.40.160.50">
    <property type="entry name" value="membrane protein fhac: a member of the omp85/tpsb transporter family"/>
    <property type="match status" value="1"/>
</dbReference>
<feature type="domain" description="POTRA" evidence="8">
    <location>
        <begin position="349"/>
        <end position="423"/>
    </location>
</feature>
<keyword evidence="2" id="KW-1134">Transmembrane beta strand</keyword>
<feature type="domain" description="POTRA" evidence="8">
    <location>
        <begin position="92"/>
        <end position="172"/>
    </location>
</feature>
<gene>
    <name evidence="9" type="primary">bamA</name>
    <name evidence="9" type="ORF">WEOB_359</name>
</gene>